<evidence type="ECO:0000256" key="9">
    <source>
        <dbReference type="ARBA" id="ARBA00022723"/>
    </source>
</evidence>
<evidence type="ECO:0000256" key="13">
    <source>
        <dbReference type="ARBA" id="ARBA00023014"/>
    </source>
</evidence>
<dbReference type="GO" id="GO:0000155">
    <property type="term" value="F:phosphorelay sensor kinase activity"/>
    <property type="evidence" value="ECO:0007669"/>
    <property type="project" value="InterPro"/>
</dbReference>
<evidence type="ECO:0000256" key="10">
    <source>
        <dbReference type="ARBA" id="ARBA00022777"/>
    </source>
</evidence>
<dbReference type="GO" id="GO:0046872">
    <property type="term" value="F:metal ion binding"/>
    <property type="evidence" value="ECO:0007669"/>
    <property type="project" value="UniProtKB-KW"/>
</dbReference>
<feature type="domain" description="Histidine kinase" evidence="17">
    <location>
        <begin position="320"/>
        <end position="406"/>
    </location>
</feature>
<dbReference type="InterPro" id="IPR011712">
    <property type="entry name" value="Sig_transdc_His_kin_sub3_dim/P"/>
</dbReference>
<evidence type="ECO:0000256" key="14">
    <source>
        <dbReference type="ARBA" id="ARBA00024827"/>
    </source>
</evidence>
<comment type="catalytic activity">
    <reaction evidence="1">
        <text>ATP + protein L-histidine = ADP + protein N-phospho-L-histidine.</text>
        <dbReference type="EC" id="2.7.13.3"/>
    </reaction>
</comment>
<dbReference type="SUPFAM" id="SSF55874">
    <property type="entry name" value="ATPase domain of HSP90 chaperone/DNA topoisomerase II/histidine kinase"/>
    <property type="match status" value="1"/>
</dbReference>
<evidence type="ECO:0000256" key="7">
    <source>
        <dbReference type="ARBA" id="ARBA00022490"/>
    </source>
</evidence>
<dbReference type="PANTHER" id="PTHR24421">
    <property type="entry name" value="NITRATE/NITRITE SENSOR PROTEIN NARX-RELATED"/>
    <property type="match status" value="1"/>
</dbReference>
<dbReference type="GO" id="GO:0016020">
    <property type="term" value="C:membrane"/>
    <property type="evidence" value="ECO:0007669"/>
    <property type="project" value="InterPro"/>
</dbReference>
<keyword evidence="8" id="KW-0808">Transferase</keyword>
<evidence type="ECO:0000313" key="18">
    <source>
        <dbReference type="EMBL" id="QSB13940.1"/>
    </source>
</evidence>
<dbReference type="InterPro" id="IPR050482">
    <property type="entry name" value="Sensor_HK_TwoCompSys"/>
</dbReference>
<dbReference type="InterPro" id="IPR036890">
    <property type="entry name" value="HATPase_C_sf"/>
</dbReference>
<feature type="transmembrane region" description="Helical" evidence="16">
    <location>
        <begin position="77"/>
        <end position="95"/>
    </location>
</feature>
<keyword evidence="6" id="KW-0004">4Fe-4S</keyword>
<sequence length="423" mass="45329">MTSDATPVPTKDPHPWGRRYEQMVTLLPWALLAVATLVSQLSPQHWPERAVTLGLVLVAAVWLYLGHTRAAPEQRRGSGAIAVVFLGLLVFFVALMSRDQAFVIFTVAGFFVAGELGRWPRAVAGVFATSVIMHTMLGLLSADPADVITFVMAVLVQTVAIGAGYFFSEKVSEHDRRREETMVRLASTLEENAGLHAQLVHQAREAGVLDERQRMAREIHDTLAQGLAGIITQTQAAQRVWHRPEQARPYLDRALDLAKESLAEARRSVAALSPPSLDGAQLPEALGDLTRRWAVDTDIPVDYEVTGDSLPLSPVVEVTLFRVAQEALTNVAKHAHAGHVGVTLSYLGDTVLLDVRDDGSGMDDPSRAGFGLNSMRQRVRGVGGTLAVESTPAAGTAICASVPAVPAAAAPSLEPPVPPVLAP</sequence>
<keyword evidence="16" id="KW-1133">Transmembrane helix</keyword>
<keyword evidence="16" id="KW-0472">Membrane</keyword>
<dbReference type="SMART" id="SM00387">
    <property type="entry name" value="HATPase_c"/>
    <property type="match status" value="1"/>
</dbReference>
<evidence type="ECO:0000256" key="11">
    <source>
        <dbReference type="ARBA" id="ARBA00023004"/>
    </source>
</evidence>
<evidence type="ECO:0000256" key="15">
    <source>
        <dbReference type="ARBA" id="ARBA00030800"/>
    </source>
</evidence>
<dbReference type="KEGG" id="nhy:JQS43_20700"/>
<dbReference type="InterPro" id="IPR017205">
    <property type="entry name" value="Sig_transdc_His_kinase_ChrS"/>
</dbReference>
<feature type="transmembrane region" description="Helical" evidence="16">
    <location>
        <begin position="24"/>
        <end position="43"/>
    </location>
</feature>
<dbReference type="EMBL" id="CP070499">
    <property type="protein sequence ID" value="QSB13940.1"/>
    <property type="molecule type" value="Genomic_DNA"/>
</dbReference>
<dbReference type="EC" id="2.7.13.3" evidence="4"/>
<dbReference type="Proteomes" id="UP000662857">
    <property type="component" value="Chromosome"/>
</dbReference>
<dbReference type="AlphaFoldDB" id="A0A895YII8"/>
<feature type="transmembrane region" description="Helical" evidence="16">
    <location>
        <begin position="122"/>
        <end position="141"/>
    </location>
</feature>
<evidence type="ECO:0000256" key="6">
    <source>
        <dbReference type="ARBA" id="ARBA00022485"/>
    </source>
</evidence>
<evidence type="ECO:0000256" key="5">
    <source>
        <dbReference type="ARBA" id="ARBA00017322"/>
    </source>
</evidence>
<dbReference type="Pfam" id="PF02518">
    <property type="entry name" value="HATPase_c"/>
    <property type="match status" value="1"/>
</dbReference>
<keyword evidence="13" id="KW-0411">Iron-sulfur</keyword>
<evidence type="ECO:0000256" key="8">
    <source>
        <dbReference type="ARBA" id="ARBA00022679"/>
    </source>
</evidence>
<keyword evidence="9" id="KW-0479">Metal-binding</keyword>
<evidence type="ECO:0000256" key="12">
    <source>
        <dbReference type="ARBA" id="ARBA00023012"/>
    </source>
</evidence>
<evidence type="ECO:0000256" key="1">
    <source>
        <dbReference type="ARBA" id="ARBA00000085"/>
    </source>
</evidence>
<dbReference type="RefSeq" id="WP_239676053.1">
    <property type="nucleotide sequence ID" value="NZ_CP070499.1"/>
</dbReference>
<dbReference type="Pfam" id="PF07730">
    <property type="entry name" value="HisKA_3"/>
    <property type="match status" value="1"/>
</dbReference>
<proteinExistence type="predicted"/>
<dbReference type="GO" id="GO:0046983">
    <property type="term" value="F:protein dimerization activity"/>
    <property type="evidence" value="ECO:0007669"/>
    <property type="project" value="InterPro"/>
</dbReference>
<keyword evidence="16" id="KW-0812">Transmembrane</keyword>
<evidence type="ECO:0000256" key="4">
    <source>
        <dbReference type="ARBA" id="ARBA00012438"/>
    </source>
</evidence>
<comment type="function">
    <text evidence="14">Member of the two-component regulatory system NreB/NreC involved in the control of dissimilatory nitrate/nitrite reduction in response to oxygen. NreB functions as a direct oxygen sensor histidine kinase which is autophosphorylated, in the absence of oxygen, probably at the conserved histidine residue, and transfers its phosphate group probably to a conserved aspartate residue of NreC. NreB/NreC activates the expression of the nitrate (narGHJI) and nitrite (nir) reductase operons, as well as the putative nitrate transporter gene narT.</text>
</comment>
<reference evidence="18" key="1">
    <citation type="submission" date="2021-02" db="EMBL/GenBank/DDBJ databases">
        <title>Natrosporangium hydrolyticum gen. nov., sp. nov, a haloalkaliphilic actinobacterium from a soda solonchak soil.</title>
        <authorList>
            <person name="Sorokin D.Y."/>
            <person name="Khijniak T.V."/>
            <person name="Zakharycheva A.P."/>
            <person name="Boueva O.V."/>
            <person name="Ariskina E.V."/>
            <person name="Hahnke R.L."/>
            <person name="Bunk B."/>
            <person name="Sproer C."/>
            <person name="Schumann P."/>
            <person name="Evtushenko L.I."/>
            <person name="Kublanov I.V."/>
        </authorList>
    </citation>
    <scope>NUCLEOTIDE SEQUENCE</scope>
    <source>
        <strain evidence="18">DSM 106523</strain>
    </source>
</reference>
<name>A0A895YII8_9ACTN</name>
<feature type="transmembrane region" description="Helical" evidence="16">
    <location>
        <begin position="101"/>
        <end position="117"/>
    </location>
</feature>
<dbReference type="Gene3D" id="1.20.5.1930">
    <property type="match status" value="1"/>
</dbReference>
<dbReference type="InterPro" id="IPR005467">
    <property type="entry name" value="His_kinase_dom"/>
</dbReference>
<evidence type="ECO:0000313" key="19">
    <source>
        <dbReference type="Proteomes" id="UP000662857"/>
    </source>
</evidence>
<protein>
    <recommendedName>
        <fullName evidence="5">Oxygen sensor histidine kinase NreB</fullName>
        <ecNumber evidence="4">2.7.13.3</ecNumber>
    </recommendedName>
    <alternativeName>
        <fullName evidence="15">Nitrogen regulation protein B</fullName>
    </alternativeName>
</protein>
<accession>A0A895YII8</accession>
<evidence type="ECO:0000256" key="3">
    <source>
        <dbReference type="ARBA" id="ARBA00004496"/>
    </source>
</evidence>
<organism evidence="18 19">
    <name type="scientific">Natronosporangium hydrolyticum</name>
    <dbReference type="NCBI Taxonomy" id="2811111"/>
    <lineage>
        <taxon>Bacteria</taxon>
        <taxon>Bacillati</taxon>
        <taxon>Actinomycetota</taxon>
        <taxon>Actinomycetes</taxon>
        <taxon>Micromonosporales</taxon>
        <taxon>Micromonosporaceae</taxon>
        <taxon>Natronosporangium</taxon>
    </lineage>
</organism>
<dbReference type="PRINTS" id="PR00344">
    <property type="entry name" value="BCTRLSENSOR"/>
</dbReference>
<comment type="cofactor">
    <cofactor evidence="2">
        <name>[4Fe-4S] cluster</name>
        <dbReference type="ChEBI" id="CHEBI:49883"/>
    </cofactor>
</comment>
<dbReference type="InterPro" id="IPR003594">
    <property type="entry name" value="HATPase_dom"/>
</dbReference>
<gene>
    <name evidence="18" type="ORF">JQS43_20700</name>
</gene>
<dbReference type="InterPro" id="IPR004358">
    <property type="entry name" value="Sig_transdc_His_kin-like_C"/>
</dbReference>
<evidence type="ECO:0000256" key="2">
    <source>
        <dbReference type="ARBA" id="ARBA00001966"/>
    </source>
</evidence>
<keyword evidence="11" id="KW-0408">Iron</keyword>
<dbReference type="GO" id="GO:0051539">
    <property type="term" value="F:4 iron, 4 sulfur cluster binding"/>
    <property type="evidence" value="ECO:0007669"/>
    <property type="project" value="UniProtKB-KW"/>
</dbReference>
<dbReference type="GO" id="GO:0005737">
    <property type="term" value="C:cytoplasm"/>
    <property type="evidence" value="ECO:0007669"/>
    <property type="project" value="UniProtKB-SubCell"/>
</dbReference>
<dbReference type="PANTHER" id="PTHR24421:SF62">
    <property type="entry name" value="SENSORY TRANSDUCTION HISTIDINE KINASE"/>
    <property type="match status" value="1"/>
</dbReference>
<evidence type="ECO:0000259" key="17">
    <source>
        <dbReference type="PROSITE" id="PS50109"/>
    </source>
</evidence>
<keyword evidence="10 18" id="KW-0418">Kinase</keyword>
<keyword evidence="12" id="KW-0902">Two-component regulatory system</keyword>
<dbReference type="PROSITE" id="PS50109">
    <property type="entry name" value="HIS_KIN"/>
    <property type="match status" value="1"/>
</dbReference>
<feature type="transmembrane region" description="Helical" evidence="16">
    <location>
        <begin position="147"/>
        <end position="168"/>
    </location>
</feature>
<dbReference type="Gene3D" id="3.30.565.10">
    <property type="entry name" value="Histidine kinase-like ATPase, C-terminal domain"/>
    <property type="match status" value="1"/>
</dbReference>
<dbReference type="CDD" id="cd16917">
    <property type="entry name" value="HATPase_UhpB-NarQ-NarX-like"/>
    <property type="match status" value="1"/>
</dbReference>
<feature type="transmembrane region" description="Helical" evidence="16">
    <location>
        <begin position="49"/>
        <end position="65"/>
    </location>
</feature>
<dbReference type="PIRSF" id="PIRSF037434">
    <property type="entry name" value="STHK_ChrS"/>
    <property type="match status" value="1"/>
</dbReference>
<keyword evidence="19" id="KW-1185">Reference proteome</keyword>
<comment type="subcellular location">
    <subcellularLocation>
        <location evidence="3">Cytoplasm</location>
    </subcellularLocation>
</comment>
<keyword evidence="7" id="KW-0963">Cytoplasm</keyword>
<evidence type="ECO:0000256" key="16">
    <source>
        <dbReference type="SAM" id="Phobius"/>
    </source>
</evidence>